<feature type="transmembrane region" description="Helical" evidence="1">
    <location>
        <begin position="236"/>
        <end position="263"/>
    </location>
</feature>
<dbReference type="Proteomes" id="UP000243591">
    <property type="component" value="Chromosome"/>
</dbReference>
<organism evidence="2 3">
    <name type="scientific">Brochothrix thermosphacta</name>
    <name type="common">Microbacterium thermosphactum</name>
    <dbReference type="NCBI Taxonomy" id="2756"/>
    <lineage>
        <taxon>Bacteria</taxon>
        <taxon>Bacillati</taxon>
        <taxon>Bacillota</taxon>
        <taxon>Bacilli</taxon>
        <taxon>Bacillales</taxon>
        <taxon>Listeriaceae</taxon>
        <taxon>Brochothrix</taxon>
    </lineage>
</organism>
<feature type="transmembrane region" description="Helical" evidence="1">
    <location>
        <begin position="62"/>
        <end position="84"/>
    </location>
</feature>
<feature type="transmembrane region" description="Helical" evidence="1">
    <location>
        <begin position="143"/>
        <end position="163"/>
    </location>
</feature>
<keyword evidence="1" id="KW-1133">Transmembrane helix</keyword>
<feature type="transmembrane region" description="Helical" evidence="1">
    <location>
        <begin position="21"/>
        <end position="42"/>
    </location>
</feature>
<dbReference type="AlphaFoldDB" id="A0A291KHP3"/>
<dbReference type="PANTHER" id="PTHR40076:SF1">
    <property type="entry name" value="MEMBRANE PROTEIN"/>
    <property type="match status" value="1"/>
</dbReference>
<protein>
    <submittedName>
        <fullName evidence="2">DUF975 domain-containing protein</fullName>
    </submittedName>
</protein>
<dbReference type="PANTHER" id="PTHR40076">
    <property type="entry name" value="MEMBRANE PROTEIN-RELATED"/>
    <property type="match status" value="1"/>
</dbReference>
<dbReference type="InterPro" id="IPR010380">
    <property type="entry name" value="DUF975"/>
</dbReference>
<keyword evidence="1" id="KW-0812">Transmembrane</keyword>
<feature type="transmembrane region" description="Helical" evidence="1">
    <location>
        <begin position="198"/>
        <end position="224"/>
    </location>
</feature>
<dbReference type="EMBL" id="CP023483">
    <property type="protein sequence ID" value="ATF26717.1"/>
    <property type="molecule type" value="Genomic_DNA"/>
</dbReference>
<evidence type="ECO:0000313" key="3">
    <source>
        <dbReference type="Proteomes" id="UP000243591"/>
    </source>
</evidence>
<dbReference type="Pfam" id="PF06161">
    <property type="entry name" value="DUF975"/>
    <property type="match status" value="1"/>
</dbReference>
<keyword evidence="3" id="KW-1185">Reference proteome</keyword>
<evidence type="ECO:0000313" key="2">
    <source>
        <dbReference type="EMBL" id="ATF26717.1"/>
    </source>
</evidence>
<gene>
    <name evidence="2" type="ORF">CNY62_10155</name>
</gene>
<reference evidence="2 3" key="1">
    <citation type="submission" date="2017-09" db="EMBL/GenBank/DDBJ databases">
        <title>Complete Genome Sequences of Two Strains of the Meat Spoilage Bacterium Brochothrix thermosphacta Isolated from Ground Chicken.</title>
        <authorList>
            <person name="Paoli G.C."/>
            <person name="Wijey C."/>
            <person name="Chen C.-Y."/>
            <person name="Nguyen L."/>
            <person name="Yan X."/>
            <person name="Irwin P.L."/>
        </authorList>
    </citation>
    <scope>NUCLEOTIDE SEQUENCE [LARGE SCALE GENOMIC DNA]</scope>
    <source>
        <strain evidence="2 3">BI</strain>
    </source>
</reference>
<feature type="transmembrane region" description="Helical" evidence="1">
    <location>
        <begin position="105"/>
        <end position="137"/>
    </location>
</feature>
<dbReference type="KEGG" id="bths:CNY62_10155"/>
<name>A0A291KHP3_BROTH</name>
<evidence type="ECO:0000256" key="1">
    <source>
        <dbReference type="SAM" id="Phobius"/>
    </source>
</evidence>
<proteinExistence type="predicted"/>
<accession>A0A291KHP3</accession>
<sequence length="307" mass="34254">MKRGETLKNISLIKNEARAALKGHWGIAIGVFLLMLVINGALNMVAPFDATTESTGNTILSFMSVLVTIFVSIPLTTGFQWFYLSLFDGESLSVKKMFSAFGKGFYLKVIWANILVGIMVFIWTLPAVLIGILVVILGMTEVMSLWLLIIPIILLILPIMKAYSYTQTFFLIKDNPTLSAWDAIKTSKEIMSGKRMKLFLTELSFIGWMILPLVIGLYGAWLMFSAFISNTGTSAVGFGIGILFIGLAFFIGMIVCIYLAPYYQTTVASFYRMLQPKEVIVEEVIIENDSYVEEVSTLDNNTDETNR</sequence>
<dbReference type="STRING" id="2756.BFR44_10660"/>
<keyword evidence="1" id="KW-0472">Membrane</keyword>